<evidence type="ECO:0000313" key="3">
    <source>
        <dbReference type="EMBL" id="KIK25749.1"/>
    </source>
</evidence>
<proteinExistence type="predicted"/>
<dbReference type="EMBL" id="KN833706">
    <property type="protein sequence ID" value="KIK25749.1"/>
    <property type="molecule type" value="Genomic_DNA"/>
</dbReference>
<reference evidence="4" key="2">
    <citation type="submission" date="2015-01" db="EMBL/GenBank/DDBJ databases">
        <title>Evolutionary Origins and Diversification of the Mycorrhizal Mutualists.</title>
        <authorList>
            <consortium name="DOE Joint Genome Institute"/>
            <consortium name="Mycorrhizal Genomics Consortium"/>
            <person name="Kohler A."/>
            <person name="Kuo A."/>
            <person name="Nagy L.G."/>
            <person name="Floudas D."/>
            <person name="Copeland A."/>
            <person name="Barry K.W."/>
            <person name="Cichocki N."/>
            <person name="Veneault-Fourrey C."/>
            <person name="LaButti K."/>
            <person name="Lindquist E.A."/>
            <person name="Lipzen A."/>
            <person name="Lundell T."/>
            <person name="Morin E."/>
            <person name="Murat C."/>
            <person name="Riley R."/>
            <person name="Ohm R."/>
            <person name="Sun H."/>
            <person name="Tunlid A."/>
            <person name="Henrissat B."/>
            <person name="Grigoriev I.V."/>
            <person name="Hibbett D.S."/>
            <person name="Martin F."/>
        </authorList>
    </citation>
    <scope>NUCLEOTIDE SEQUENCE [LARGE SCALE GENOMIC DNA]</scope>
    <source>
        <strain evidence="4">441</strain>
    </source>
</reference>
<accession>A0A0C9ZIC6</accession>
<dbReference type="SUPFAM" id="SSF52540">
    <property type="entry name" value="P-loop containing nucleoside triphosphate hydrolases"/>
    <property type="match status" value="1"/>
</dbReference>
<sequence length="307" mass="34863">MSSTGNEVRIACVHNHPHAFTTDQTHLFHPYSVMGVTGSGKTTFINCASESDLPVGRGLESCTVDVQMSKPFYLDQRMVTLIDTPGFDDTNRKERDILTHISAYLANTYEQGVKLTGIIYMHRISDTRMTGTSRRNFRLFRELCGEDAFQNILIVTNMGRDDDLEACSDKERQLATDDKYYKPMLDGGARMVRHDGTPASAKSIVGQLIGKAEVTLVGQREIVDEHKEFSGTAAGKELTRVLKEQAEEYDTELRELRAGLEDSTRDKDERQRRVGQDDLEKKREEIESIKSRIEKMEQTFRTEKARL</sequence>
<dbReference type="HOGENOM" id="CLU_018003_2_1_1"/>
<feature type="domain" description="G" evidence="2">
    <location>
        <begin position="33"/>
        <end position="98"/>
    </location>
</feature>
<evidence type="ECO:0000259" key="2">
    <source>
        <dbReference type="Pfam" id="PF01926"/>
    </source>
</evidence>
<dbReference type="GO" id="GO:0005525">
    <property type="term" value="F:GTP binding"/>
    <property type="evidence" value="ECO:0007669"/>
    <property type="project" value="InterPro"/>
</dbReference>
<dbReference type="CDD" id="cd00882">
    <property type="entry name" value="Ras_like_GTPase"/>
    <property type="match status" value="1"/>
</dbReference>
<dbReference type="InterPro" id="IPR006073">
    <property type="entry name" value="GTP-bd"/>
</dbReference>
<dbReference type="Proteomes" id="UP000054018">
    <property type="component" value="Unassembled WGS sequence"/>
</dbReference>
<evidence type="ECO:0000313" key="4">
    <source>
        <dbReference type="Proteomes" id="UP000054018"/>
    </source>
</evidence>
<dbReference type="InterPro" id="IPR027417">
    <property type="entry name" value="P-loop_NTPase"/>
</dbReference>
<feature type="region of interest" description="Disordered" evidence="1">
    <location>
        <begin position="258"/>
        <end position="280"/>
    </location>
</feature>
<dbReference type="AlphaFoldDB" id="A0A0C9ZIC6"/>
<gene>
    <name evidence="3" type="ORF">PISMIDRAFT_96418</name>
</gene>
<dbReference type="Gene3D" id="3.40.50.300">
    <property type="entry name" value="P-loop containing nucleotide triphosphate hydrolases"/>
    <property type="match status" value="1"/>
</dbReference>
<protein>
    <recommendedName>
        <fullName evidence="2">G domain-containing protein</fullName>
    </recommendedName>
</protein>
<reference evidence="3 4" key="1">
    <citation type="submission" date="2014-04" db="EMBL/GenBank/DDBJ databases">
        <authorList>
            <consortium name="DOE Joint Genome Institute"/>
            <person name="Kuo A."/>
            <person name="Kohler A."/>
            <person name="Costa M.D."/>
            <person name="Nagy L.G."/>
            <person name="Floudas D."/>
            <person name="Copeland A."/>
            <person name="Barry K.W."/>
            <person name="Cichocki N."/>
            <person name="Veneault-Fourrey C."/>
            <person name="LaButti K."/>
            <person name="Lindquist E.A."/>
            <person name="Lipzen A."/>
            <person name="Lundell T."/>
            <person name="Morin E."/>
            <person name="Murat C."/>
            <person name="Sun H."/>
            <person name="Tunlid A."/>
            <person name="Henrissat B."/>
            <person name="Grigoriev I.V."/>
            <person name="Hibbett D.S."/>
            <person name="Martin F."/>
            <person name="Nordberg H.P."/>
            <person name="Cantor M.N."/>
            <person name="Hua S.X."/>
        </authorList>
    </citation>
    <scope>NUCLEOTIDE SEQUENCE [LARGE SCALE GENOMIC DNA]</scope>
    <source>
        <strain evidence="3 4">441</strain>
    </source>
</reference>
<feature type="non-terminal residue" evidence="3">
    <location>
        <position position="1"/>
    </location>
</feature>
<evidence type="ECO:0000256" key="1">
    <source>
        <dbReference type="SAM" id="MobiDB-lite"/>
    </source>
</evidence>
<organism evidence="3 4">
    <name type="scientific">Pisolithus microcarpus 441</name>
    <dbReference type="NCBI Taxonomy" id="765257"/>
    <lineage>
        <taxon>Eukaryota</taxon>
        <taxon>Fungi</taxon>
        <taxon>Dikarya</taxon>
        <taxon>Basidiomycota</taxon>
        <taxon>Agaricomycotina</taxon>
        <taxon>Agaricomycetes</taxon>
        <taxon>Agaricomycetidae</taxon>
        <taxon>Boletales</taxon>
        <taxon>Sclerodermatineae</taxon>
        <taxon>Pisolithaceae</taxon>
        <taxon>Pisolithus</taxon>
    </lineage>
</organism>
<dbReference type="STRING" id="765257.A0A0C9ZIC6"/>
<dbReference type="Pfam" id="PF01926">
    <property type="entry name" value="MMR_HSR1"/>
    <property type="match status" value="1"/>
</dbReference>
<name>A0A0C9ZIC6_9AGAM</name>
<feature type="non-terminal residue" evidence="3">
    <location>
        <position position="307"/>
    </location>
</feature>
<dbReference type="OrthoDB" id="8954335at2759"/>
<keyword evidence="4" id="KW-1185">Reference proteome</keyword>